<feature type="domain" description="Malectin" evidence="10">
    <location>
        <begin position="1207"/>
        <end position="1355"/>
    </location>
</feature>
<feature type="domain" description="Malectin" evidence="10">
    <location>
        <begin position="1502"/>
        <end position="1648"/>
    </location>
</feature>
<evidence type="ECO:0000256" key="8">
    <source>
        <dbReference type="ARBA" id="ARBA00023180"/>
    </source>
</evidence>
<dbReference type="InterPro" id="IPR039155">
    <property type="entry name" value="MLEC"/>
</dbReference>
<dbReference type="Pfam" id="PF11721">
    <property type="entry name" value="Malectin"/>
    <property type="match status" value="4"/>
</dbReference>
<feature type="domain" description="Malectin" evidence="10">
    <location>
        <begin position="1798"/>
        <end position="1945"/>
    </location>
</feature>
<evidence type="ECO:0000256" key="3">
    <source>
        <dbReference type="ARBA" id="ARBA00022692"/>
    </source>
</evidence>
<accession>A0A6A8A8A1</accession>
<dbReference type="InterPro" id="IPR015919">
    <property type="entry name" value="Cadherin-like_sf"/>
</dbReference>
<evidence type="ECO:0000313" key="12">
    <source>
        <dbReference type="Proteomes" id="UP000435138"/>
    </source>
</evidence>
<proteinExistence type="inferred from homology"/>
<keyword evidence="9" id="KW-0119">Carbohydrate metabolism</keyword>
<keyword evidence="7" id="KW-0472">Membrane</keyword>
<dbReference type="GO" id="GO:0005509">
    <property type="term" value="F:calcium ion binding"/>
    <property type="evidence" value="ECO:0007669"/>
    <property type="project" value="InterPro"/>
</dbReference>
<dbReference type="EMBL" id="WIXI01000039">
    <property type="protein sequence ID" value="MQY46128.1"/>
    <property type="molecule type" value="Genomic_DNA"/>
</dbReference>
<keyword evidence="4" id="KW-0732">Signal</keyword>
<evidence type="ECO:0000259" key="10">
    <source>
        <dbReference type="Pfam" id="PF11721"/>
    </source>
</evidence>
<sequence>MTTSGVSPAFPTGATTMALSDFTQYALEGVSINNPTSVEFGADGRLYVTQQDGLIKALEIAKKVDGGYAVVDEEIITLVKTMPNHNDDGTIAADINEREVTGVVTTTNALGQMVLYVSSSDSRIAGGSSGDDSDLDTNSSIISRLTLTDTGWVKVDIVRGLPRSEENHAANGMQLTEINGVQTLLVAVGGITNSGAQGNNFSHTNEYYYSGAIVSIDLEKIADLEAQGLKTYAPPGYAPQSYVFDLPTLDDPTRPNDVNGKDISGNGIAGGDPFGGNDGLNQAIYDTSGTVKIFSPGYRNAYDIVITQDGKLYTYDNGPNASWGGMPVNANGELIVDLNKDGIPDNGPAVTLHDAANPGNIGVSKPDQLHLIDTNIADGLTNSYIDGTPYNTQLFFAQGLGYYGGHPNVTRAYGTQAGLYLYNEAGQPLTIVNGALVVSATGPVDLGPMIANWGDIVGSDAEGNEFIDPRQAIYLSPKPNDGNLPFDGSLHSIASSTNGLTEYTWSGDELQHALLTVSFNGNLTALNLDAEGRVISTETRGIGGNPLDVTTQGNNETFAGTIWIATHGSDKIFILDPEAGTGITPDPTDRDLDDVEDTFDPFAADPTNGMANVINGNETLVWEFISGAPLPNDRPDFFDGASGLYNGFDIGFTGIMTDGTGLPESFYDNENLIAGGAPGAFQIKRVEAGNPFDDTQRGAYQFGVTPGADTGIFTVTTLMDSFFDEIAGVPAGAKLVQGLFAGSGDMDNFVYIAAVKLPDGTTGIEVAWEFERPFQPNVQGTAFYRIDALASATSTDSIKVSLEFDTATGMVTPHWTYTSGGQTFTDAAFGGTIETVQLEGTALAALTGTNELDLKSGGTVPSALAVGILASNSSASALQNDIVAAVNAGGNDYTAIVGGESVTFLSDKPGGAANGWITGTGYRSFEPAPFNIDGTELDVLHQSERSQTGTWGYAVPVSEGGLFDIDLYMAEIFYGAPGGGAGGPDARLFRIKIEGQYVTIPGSPDGLLDIYELSGGAAKELLLSYEVQERANDGNSTLDIEFESVTGQAKVSGFIIREIEASETFAADWENIIITGEQKDLSVDTTPPMVTIDVQSAPAGDAQFVATVVFTDTIAMNLDSIGENDLIMSGPSSNELLDFQKSISADGKTVTAVYSFGSTSGGWVQGNYSFTVAAGAASDAAGNPVILTVASAPFGTPDEVLDRGAFVLAVNFNGGAITAEDGITYQADDDNNNDGTAWLGSYKYVDGQFGDTVSPITNVEGPMEAEIYKTARYGGKATDFSYTISQLEANTQYVLTLKFAEIWYLHSTPGKRVFDVLVNNALVIDNLDLMARAGMHIAFDKDVLVTSDANGVIKITMPVTADNAQIAAIALHKAPEPADQGPTAVMTHDVPDSADEALVVTVVYRDANGIDATTVDVSDIVLTGATASSVTVSFNPLTSTATYTFMPPAGGWTDGAYSVQLAAGAVADGSAAGNESLAGTPVNFNLDFPNSPQPELDKGSLVMAVNFNGGAVTTEDGITYQADEDNSTDGTAWIGSHKISDGQFGDTLAPTTNAEGPLDASLYNTARYGGKNTEFSYVISNLAANTQYVLTMKFAEIWHLNSTPGKRVFDVIVNNVVVLDDLDLVTEAGLHVAFDKDVIVTSDANGVIKLTMPASVDNAQIAAIAIHNLPGIDNQGPTAVLAHNVPQNADAPLVVTVTYHDDTGINSSSIDASDILLTGATASSVTVSYNAATAVAVYTLQPPAGGWGEGGYSVQLAAGAMSDTSTPANTNTAGLTQAFTLDFPNIPPPGDLDKGTLVLAVNFHGGAVTTEDGITYQADEDISTDGTAWIGSHKISDGLFGDTVAPITNAAGPLDASLYTTARYGGKNTEFSYAISNLDANTQYVLTLKFAEIWYLNSTAGKRVFDVLANGQIILDNLDLTAQAGLHSAFDRDVIVTSDANGVIKLTMPASVDNAQIAAIALHNMPAIDDQGPVASLSYAAPAFEDAALVVAVVYQDASDINAASVDAADVVVTGPSSAGSPTVSYDAETSTALYTFQPPAGGWSDGTYSVQLTSGAVSDNATPANASAAVAPQSFALDFPEGPGIGTGPSEDFDGDGSINQSDGDIDGDGVLNGDDMLAYDSDDDGHGVTLAAGASLLLDFNVAGTPYQSGFTGVMASSNPAFKTEDTGAGVVSGGKLHVTTTNGDTGSANTPQNGYQVGIRNASFTVEAQFDNPYFNTGEVPNNYEQLGLQVSLHSDAFVKFVFGSPGANIEFSQNSGLALKPAFANGHVLADFASAKLQLAVTTQGTTSTATATITLLDTAGNVIPGGGPTTVGTLTLDPALSAALRDGSAAVGAGVTSTHFGGDAFAWSADDFKITEGGYQAPPQPDAANILSAQTDVVKTDVYSGTASGAAVLKILAGGTNVQTSNYGGNSFMLQNVGDKKIAGVFLDVRSALYSDSVFDADGSGGDQITKDFAFQTNQATGAILPSTYQHFFYAARDPGLPDPLYNNVYSDSGKGAGGGFRGLLLKFSGNQNGFQTGESVGFSGDMDPNSIAGLLKSTVDGTSVPGWDVGGVSGAELIGARITIMFSDGTMATGQLMGDGSQAGAQALITQQQGPLPVAHLSVNGYEDGENGTYGGTMPQVIVSGPVGETVRVIMTRGLDPVNSSKLLANGSITVDALVAQRLAAHDFAASNAADFQTVDIVIPAGGSIDISSLFNYGSAPNGNAGIPDYDQLQLGFVAAVIDPDNGSLPIGAVTAPIYLVNNGSPVVAANVAPTDINLSGLLSVAENSAGAVIGTLSAVDANTADSHIFTTDDSRFEIIGNQLKLRSNIALDHELAASTNVAVMATDSGGLSMVRTFGLVVNNDPSDDPTGSTFIASVNGASGDLEQGSFASSVDLETNRIIGIQFTVPAGIDLSSGAFIESAIISWISDRSHTTTNTALTFSVESQLNGASITTGVTNRSYLPERDIWQAGGSLADGHKITVGIDLADQLNDLIVTDGLVAGDVITVKVEGTGGTRYIEAAGGNRSGPELAITYLDAANRAFFARDYPPSTSDDNLEDFLLITRSIPMDQEVGDSLWTGHETLPDDITDIAAAHLAHHFDL</sequence>
<evidence type="ECO:0000256" key="4">
    <source>
        <dbReference type="ARBA" id="ARBA00022729"/>
    </source>
</evidence>
<dbReference type="InterPro" id="IPR021720">
    <property type="entry name" value="Malectin_dom"/>
</dbReference>
<dbReference type="Gene3D" id="2.60.120.430">
    <property type="entry name" value="Galactose-binding lectin"/>
    <property type="match status" value="4"/>
</dbReference>
<comment type="similarity">
    <text evidence="2">Belongs to the malectin family.</text>
</comment>
<organism evidence="11 12">
    <name type="scientific">Endobacterium cereale</name>
    <dbReference type="NCBI Taxonomy" id="2663029"/>
    <lineage>
        <taxon>Bacteria</taxon>
        <taxon>Pseudomonadati</taxon>
        <taxon>Pseudomonadota</taxon>
        <taxon>Alphaproteobacteria</taxon>
        <taxon>Hyphomicrobiales</taxon>
        <taxon>Rhizobiaceae</taxon>
        <taxon>Endobacterium</taxon>
    </lineage>
</organism>
<evidence type="ECO:0000256" key="6">
    <source>
        <dbReference type="ARBA" id="ARBA00022989"/>
    </source>
</evidence>
<dbReference type="GO" id="GO:0016020">
    <property type="term" value="C:membrane"/>
    <property type="evidence" value="ECO:0007669"/>
    <property type="project" value="InterPro"/>
</dbReference>
<gene>
    <name evidence="11" type="ORF">GAO09_08680</name>
</gene>
<comment type="subcellular location">
    <subcellularLocation>
        <location evidence="1">Endoplasmic reticulum membrane</location>
        <topology evidence="1">Single-pass type I membrane protein</topology>
    </subcellularLocation>
</comment>
<evidence type="ECO:0000256" key="2">
    <source>
        <dbReference type="ARBA" id="ARBA00009141"/>
    </source>
</evidence>
<dbReference type="PANTHER" id="PTHR13460">
    <property type="match status" value="1"/>
</dbReference>
<comment type="caution">
    <text evidence="11">The sequence shown here is derived from an EMBL/GenBank/DDBJ whole genome shotgun (WGS) entry which is preliminary data.</text>
</comment>
<keyword evidence="8" id="KW-0325">Glycoprotein</keyword>
<keyword evidence="3" id="KW-0812">Transmembrane</keyword>
<evidence type="ECO:0000256" key="5">
    <source>
        <dbReference type="ARBA" id="ARBA00022824"/>
    </source>
</evidence>
<dbReference type="InterPro" id="IPR011042">
    <property type="entry name" value="6-blade_b-propeller_TolB-like"/>
</dbReference>
<dbReference type="InterPro" id="IPR018247">
    <property type="entry name" value="EF_Hand_1_Ca_BS"/>
</dbReference>
<dbReference type="Proteomes" id="UP000435138">
    <property type="component" value="Unassembled WGS sequence"/>
</dbReference>
<feature type="domain" description="Malectin" evidence="10">
    <location>
        <begin position="883"/>
        <end position="1054"/>
    </location>
</feature>
<keyword evidence="12" id="KW-1185">Reference proteome</keyword>
<keyword evidence="5" id="KW-0256">Endoplasmic reticulum</keyword>
<dbReference type="CDD" id="cd11304">
    <property type="entry name" value="Cadherin_repeat"/>
    <property type="match status" value="1"/>
</dbReference>
<evidence type="ECO:0000256" key="1">
    <source>
        <dbReference type="ARBA" id="ARBA00004115"/>
    </source>
</evidence>
<dbReference type="SUPFAM" id="SSF49313">
    <property type="entry name" value="Cadherin-like"/>
    <property type="match status" value="1"/>
</dbReference>
<evidence type="ECO:0000256" key="9">
    <source>
        <dbReference type="ARBA" id="ARBA00023277"/>
    </source>
</evidence>
<name>A0A6A8A8A1_9HYPH</name>
<protein>
    <recommendedName>
        <fullName evidence="10">Malectin domain-containing protein</fullName>
    </recommendedName>
</protein>
<evidence type="ECO:0000256" key="7">
    <source>
        <dbReference type="ARBA" id="ARBA00023136"/>
    </source>
</evidence>
<dbReference type="PANTHER" id="PTHR13460:SF0">
    <property type="entry name" value="MALECTIN"/>
    <property type="match status" value="1"/>
</dbReference>
<dbReference type="GO" id="GO:0030246">
    <property type="term" value="F:carbohydrate binding"/>
    <property type="evidence" value="ECO:0007669"/>
    <property type="project" value="InterPro"/>
</dbReference>
<dbReference type="PROSITE" id="PS00018">
    <property type="entry name" value="EF_HAND_1"/>
    <property type="match status" value="1"/>
</dbReference>
<reference evidence="11 12" key="1">
    <citation type="submission" date="2019-11" db="EMBL/GenBank/DDBJ databases">
        <title>Genome analysis of Rhizobacterium cereale a novel genus and species isolated from maize roots in North Spain.</title>
        <authorList>
            <person name="Menendez E."/>
            <person name="Flores-Felix J.D."/>
            <person name="Ramirez-Bahena M.-H."/>
            <person name="Igual J.M."/>
            <person name="Garcia-Fraile P."/>
            <person name="Peix A."/>
            <person name="Velazquez E."/>
        </authorList>
    </citation>
    <scope>NUCLEOTIDE SEQUENCE [LARGE SCALE GENOMIC DNA]</scope>
    <source>
        <strain evidence="11 12">RZME27</strain>
    </source>
</reference>
<dbReference type="Gene3D" id="2.120.10.30">
    <property type="entry name" value="TolB, C-terminal domain"/>
    <property type="match status" value="1"/>
</dbReference>
<evidence type="ECO:0000313" key="11">
    <source>
        <dbReference type="EMBL" id="MQY46128.1"/>
    </source>
</evidence>
<keyword evidence="6" id="KW-1133">Transmembrane helix</keyword>